<dbReference type="EMBL" id="BAABIS010000001">
    <property type="protein sequence ID" value="GAA4883602.1"/>
    <property type="molecule type" value="Genomic_DNA"/>
</dbReference>
<evidence type="ECO:0000313" key="2">
    <source>
        <dbReference type="EMBL" id="GAA4883602.1"/>
    </source>
</evidence>
<gene>
    <name evidence="2" type="ORF">GCM10023235_75280</name>
</gene>
<feature type="transmembrane region" description="Helical" evidence="1">
    <location>
        <begin position="20"/>
        <end position="40"/>
    </location>
</feature>
<evidence type="ECO:0000256" key="1">
    <source>
        <dbReference type="SAM" id="Phobius"/>
    </source>
</evidence>
<keyword evidence="1" id="KW-1133">Transmembrane helix</keyword>
<keyword evidence="1" id="KW-0812">Transmembrane</keyword>
<accession>A0ABP9EQ98</accession>
<comment type="caution">
    <text evidence="2">The sequence shown here is derived from an EMBL/GenBank/DDBJ whole genome shotgun (WGS) entry which is preliminary data.</text>
</comment>
<evidence type="ECO:0000313" key="3">
    <source>
        <dbReference type="Proteomes" id="UP001501752"/>
    </source>
</evidence>
<sequence length="49" mass="6021">MRAMKPVRHRYDDQFWLPWWAAAVMRLLWVALMVLDRLGLARRPSRRMP</sequence>
<name>A0ABP9EQ98_9ACTN</name>
<keyword evidence="3" id="KW-1185">Reference proteome</keyword>
<proteinExistence type="predicted"/>
<keyword evidence="1" id="KW-0472">Membrane</keyword>
<dbReference type="RefSeq" id="WP_345701413.1">
    <property type="nucleotide sequence ID" value="NZ_BAABIS010000001.1"/>
</dbReference>
<dbReference type="Proteomes" id="UP001501752">
    <property type="component" value="Unassembled WGS sequence"/>
</dbReference>
<organism evidence="2 3">
    <name type="scientific">Kitasatospora terrestris</name>
    <dbReference type="NCBI Taxonomy" id="258051"/>
    <lineage>
        <taxon>Bacteria</taxon>
        <taxon>Bacillati</taxon>
        <taxon>Actinomycetota</taxon>
        <taxon>Actinomycetes</taxon>
        <taxon>Kitasatosporales</taxon>
        <taxon>Streptomycetaceae</taxon>
        <taxon>Kitasatospora</taxon>
    </lineage>
</organism>
<reference evidence="3" key="1">
    <citation type="journal article" date="2019" name="Int. J. Syst. Evol. Microbiol.">
        <title>The Global Catalogue of Microorganisms (GCM) 10K type strain sequencing project: providing services to taxonomists for standard genome sequencing and annotation.</title>
        <authorList>
            <consortium name="The Broad Institute Genomics Platform"/>
            <consortium name="The Broad Institute Genome Sequencing Center for Infectious Disease"/>
            <person name="Wu L."/>
            <person name="Ma J."/>
        </authorList>
    </citation>
    <scope>NUCLEOTIDE SEQUENCE [LARGE SCALE GENOMIC DNA]</scope>
    <source>
        <strain evidence="3">JCM 13006</strain>
    </source>
</reference>
<protein>
    <submittedName>
        <fullName evidence="2">Uncharacterized protein</fullName>
    </submittedName>
</protein>